<dbReference type="EMBL" id="BAABDQ010000036">
    <property type="protein sequence ID" value="GAA3600918.1"/>
    <property type="molecule type" value="Genomic_DNA"/>
</dbReference>
<comment type="caution">
    <text evidence="2">The sequence shown here is derived from an EMBL/GenBank/DDBJ whole genome shotgun (WGS) entry which is preliminary data.</text>
</comment>
<sequence length="53" mass="5445">MAEWSPKSAAGVYAFNGSVFELGQAAEGTHRGTGRRQAGGATENRVISHLAAA</sequence>
<evidence type="ECO:0000313" key="3">
    <source>
        <dbReference type="Proteomes" id="UP001500630"/>
    </source>
</evidence>
<evidence type="ECO:0000313" key="2">
    <source>
        <dbReference type="EMBL" id="GAA3600918.1"/>
    </source>
</evidence>
<gene>
    <name evidence="2" type="ORF">GCM10022419_101330</name>
</gene>
<keyword evidence="3" id="KW-1185">Reference proteome</keyword>
<reference evidence="3" key="1">
    <citation type="journal article" date="2019" name="Int. J. Syst. Evol. Microbiol.">
        <title>The Global Catalogue of Microorganisms (GCM) 10K type strain sequencing project: providing services to taxonomists for standard genome sequencing and annotation.</title>
        <authorList>
            <consortium name="The Broad Institute Genomics Platform"/>
            <consortium name="The Broad Institute Genome Sequencing Center for Infectious Disease"/>
            <person name="Wu L."/>
            <person name="Ma J."/>
        </authorList>
    </citation>
    <scope>NUCLEOTIDE SEQUENCE [LARGE SCALE GENOMIC DNA]</scope>
    <source>
        <strain evidence="3">JCM 17326</strain>
    </source>
</reference>
<protein>
    <submittedName>
        <fullName evidence="2">Uncharacterized protein</fullName>
    </submittedName>
</protein>
<evidence type="ECO:0000256" key="1">
    <source>
        <dbReference type="SAM" id="MobiDB-lite"/>
    </source>
</evidence>
<name>A0ABP6Z893_9ACTN</name>
<proteinExistence type="predicted"/>
<accession>A0ABP6Z893</accession>
<dbReference type="Proteomes" id="UP001500630">
    <property type="component" value="Unassembled WGS sequence"/>
</dbReference>
<organism evidence="2 3">
    <name type="scientific">Nonomuraea rosea</name>
    <dbReference type="NCBI Taxonomy" id="638574"/>
    <lineage>
        <taxon>Bacteria</taxon>
        <taxon>Bacillati</taxon>
        <taxon>Actinomycetota</taxon>
        <taxon>Actinomycetes</taxon>
        <taxon>Streptosporangiales</taxon>
        <taxon>Streptosporangiaceae</taxon>
        <taxon>Nonomuraea</taxon>
    </lineage>
</organism>
<feature type="region of interest" description="Disordered" evidence="1">
    <location>
        <begin position="26"/>
        <end position="46"/>
    </location>
</feature>